<proteinExistence type="predicted"/>
<evidence type="ECO:0000313" key="1">
    <source>
        <dbReference type="EMBL" id="KAF2475742.1"/>
    </source>
</evidence>
<dbReference type="EMBL" id="MU003495">
    <property type="protein sequence ID" value="KAF2475742.1"/>
    <property type="molecule type" value="Genomic_DNA"/>
</dbReference>
<accession>A0ACB6R9H8</accession>
<keyword evidence="2" id="KW-1185">Reference proteome</keyword>
<comment type="caution">
    <text evidence="1">The sequence shown here is derived from an EMBL/GenBank/DDBJ whole genome shotgun (WGS) entry which is preliminary data.</text>
</comment>
<dbReference type="Proteomes" id="UP000799755">
    <property type="component" value="Unassembled WGS sequence"/>
</dbReference>
<gene>
    <name evidence="1" type="ORF">BDR25DRAFT_350020</name>
</gene>
<reference evidence="1" key="1">
    <citation type="journal article" date="2020" name="Stud. Mycol.">
        <title>101 Dothideomycetes genomes: a test case for predicting lifestyles and emergence of pathogens.</title>
        <authorList>
            <person name="Haridas S."/>
            <person name="Albert R."/>
            <person name="Binder M."/>
            <person name="Bloem J."/>
            <person name="Labutti K."/>
            <person name="Salamov A."/>
            <person name="Andreopoulos B."/>
            <person name="Baker S."/>
            <person name="Barry K."/>
            <person name="Bills G."/>
            <person name="Bluhm B."/>
            <person name="Cannon C."/>
            <person name="Castanera R."/>
            <person name="Culley D."/>
            <person name="Daum C."/>
            <person name="Ezra D."/>
            <person name="Gonzalez J."/>
            <person name="Henrissat B."/>
            <person name="Kuo A."/>
            <person name="Liang C."/>
            <person name="Lipzen A."/>
            <person name="Lutzoni F."/>
            <person name="Magnuson J."/>
            <person name="Mondo S."/>
            <person name="Nolan M."/>
            <person name="Ohm R."/>
            <person name="Pangilinan J."/>
            <person name="Park H.-J."/>
            <person name="Ramirez L."/>
            <person name="Alfaro M."/>
            <person name="Sun H."/>
            <person name="Tritt A."/>
            <person name="Yoshinaga Y."/>
            <person name="Zwiers L.-H."/>
            <person name="Turgeon B."/>
            <person name="Goodwin S."/>
            <person name="Spatafora J."/>
            <person name="Crous P."/>
            <person name="Grigoriev I."/>
        </authorList>
    </citation>
    <scope>NUCLEOTIDE SEQUENCE</scope>
    <source>
        <strain evidence="1">ATCC 200398</strain>
    </source>
</reference>
<protein>
    <submittedName>
        <fullName evidence="1">Uncharacterized protein</fullName>
    </submittedName>
</protein>
<evidence type="ECO:0000313" key="2">
    <source>
        <dbReference type="Proteomes" id="UP000799755"/>
    </source>
</evidence>
<name>A0ACB6R9H8_9PLEO</name>
<sequence length="327" mass="37007">MVQVPNRYAIPRLFLFYLLGDIGGLRGASGLAVSYAIPALTDAYKRDCHLQFTFRQYNKTIEYLRHHLLYPYTLNSFVDTTKQGTLISERDSFCLQPLNPTLTLIRSPESNDDLIVEACFRLYIQMKLFGHIIQHPTFALHAPRSELPIPAWWSYAVSNVSPEAVHFLADRKTSSMAFKLILHLGARLTNCPATPITPRGTICKLIFGCYTYPFASITAHSLQLWKGVLERPVFELSPTYSMGMSKSIADLGSIPPLLYGSEVPRMWDSALASCVSREVLEVLEVDFYGEPCMVDNFLLTRMPEKLECQLSTVLEKERVLEVQKVSN</sequence>
<organism evidence="1 2">
    <name type="scientific">Lindgomyces ingoldianus</name>
    <dbReference type="NCBI Taxonomy" id="673940"/>
    <lineage>
        <taxon>Eukaryota</taxon>
        <taxon>Fungi</taxon>
        <taxon>Dikarya</taxon>
        <taxon>Ascomycota</taxon>
        <taxon>Pezizomycotina</taxon>
        <taxon>Dothideomycetes</taxon>
        <taxon>Pleosporomycetidae</taxon>
        <taxon>Pleosporales</taxon>
        <taxon>Lindgomycetaceae</taxon>
        <taxon>Lindgomyces</taxon>
    </lineage>
</organism>